<sequence length="140" mass="14717">MSPDPTGGAPAAGTLDEPGTPFPALDRGKADADTARLRGHLDGLGAQLRPHVKTAKGYDLVADLDGVPHEDLVMTGAGQEHGILSVRPGSAAALPDVPVGTRLRILPVHARATAAQHEAHLVTAPRSRTIRSRWPRVRGW</sequence>
<evidence type="ECO:0000313" key="3">
    <source>
        <dbReference type="EMBL" id="GGZ47080.1"/>
    </source>
</evidence>
<dbReference type="InterPro" id="IPR042208">
    <property type="entry name" value="D-ser_dehydrat-like_sf"/>
</dbReference>
<dbReference type="Proteomes" id="UP000634660">
    <property type="component" value="Unassembled WGS sequence"/>
</dbReference>
<reference evidence="4 5" key="2">
    <citation type="submission" date="2017-09" db="EMBL/GenBank/DDBJ databases">
        <authorList>
            <person name="Lee N."/>
            <person name="Cho B.-K."/>
        </authorList>
    </citation>
    <scope>NUCLEOTIDE SEQUENCE [LARGE SCALE GENOMIC DNA]</scope>
    <source>
        <strain evidence="4 5">ATCC 27467</strain>
    </source>
</reference>
<dbReference type="GO" id="GO:0008721">
    <property type="term" value="F:D-serine ammonia-lyase activity"/>
    <property type="evidence" value="ECO:0007669"/>
    <property type="project" value="TreeGrafter"/>
</dbReference>
<dbReference type="Gene3D" id="2.40.37.20">
    <property type="entry name" value="D-serine dehydratase-like domain"/>
    <property type="match status" value="1"/>
</dbReference>
<dbReference type="InterPro" id="IPR051466">
    <property type="entry name" value="D-amino_acid_metab_enzyme"/>
</dbReference>
<feature type="domain" description="D-serine dehydratase-like" evidence="2">
    <location>
        <begin position="30"/>
        <end position="124"/>
    </location>
</feature>
<name>A0A5P2UHY3_9ACTN</name>
<evidence type="ECO:0000259" key="2">
    <source>
        <dbReference type="SMART" id="SM01119"/>
    </source>
</evidence>
<gene>
    <name evidence="4" type="ORF">CP968_03000</name>
    <name evidence="3" type="ORF">GCM10010371_02900</name>
</gene>
<reference evidence="3" key="1">
    <citation type="journal article" date="2014" name="Int. J. Syst. Evol. Microbiol.">
        <title>Complete genome sequence of Corynebacterium casei LMG S-19264T (=DSM 44701T), isolated from a smear-ripened cheese.</title>
        <authorList>
            <consortium name="US DOE Joint Genome Institute (JGI-PGF)"/>
            <person name="Walter F."/>
            <person name="Albersmeier A."/>
            <person name="Kalinowski J."/>
            <person name="Ruckert C."/>
        </authorList>
    </citation>
    <scope>NUCLEOTIDE SEQUENCE</scope>
    <source>
        <strain evidence="3">JCM 4834</strain>
    </source>
</reference>
<keyword evidence="5" id="KW-1185">Reference proteome</keyword>
<dbReference type="Proteomes" id="UP000326831">
    <property type="component" value="Chromosome"/>
</dbReference>
<dbReference type="PANTHER" id="PTHR28004:SF2">
    <property type="entry name" value="D-SERINE DEHYDRATASE"/>
    <property type="match status" value="1"/>
</dbReference>
<protein>
    <recommendedName>
        <fullName evidence="2">D-serine dehydratase-like domain-containing protein</fullName>
    </recommendedName>
</protein>
<evidence type="ECO:0000313" key="5">
    <source>
        <dbReference type="Proteomes" id="UP000326831"/>
    </source>
</evidence>
<dbReference type="RefSeq" id="WP_150516487.1">
    <property type="nucleotide sequence ID" value="NZ_BMVX01000001.1"/>
</dbReference>
<dbReference type="EMBL" id="CP023701">
    <property type="protein sequence ID" value="QEU77391.1"/>
    <property type="molecule type" value="Genomic_DNA"/>
</dbReference>
<accession>A0A5P2UHY3</accession>
<dbReference type="InterPro" id="IPR026956">
    <property type="entry name" value="D-ser_dehydrat-like_dom"/>
</dbReference>
<dbReference type="SMART" id="SM01119">
    <property type="entry name" value="D-ser_dehydrat"/>
    <property type="match status" value="1"/>
</dbReference>
<dbReference type="PANTHER" id="PTHR28004">
    <property type="entry name" value="ZGC:162816-RELATED"/>
    <property type="match status" value="1"/>
</dbReference>
<feature type="region of interest" description="Disordered" evidence="1">
    <location>
        <begin position="1"/>
        <end position="31"/>
    </location>
</feature>
<dbReference type="OrthoDB" id="9811417at2"/>
<organism evidence="4 5">
    <name type="scientific">Streptomyces subrutilus</name>
    <dbReference type="NCBI Taxonomy" id="36818"/>
    <lineage>
        <taxon>Bacteria</taxon>
        <taxon>Bacillati</taxon>
        <taxon>Actinomycetota</taxon>
        <taxon>Actinomycetes</taxon>
        <taxon>Kitasatosporales</taxon>
        <taxon>Streptomycetaceae</taxon>
        <taxon>Streptomyces</taxon>
    </lineage>
</organism>
<dbReference type="EMBL" id="BMVX01000001">
    <property type="protein sequence ID" value="GGZ47080.1"/>
    <property type="molecule type" value="Genomic_DNA"/>
</dbReference>
<dbReference type="KEGG" id="ssub:CP968_03000"/>
<reference evidence="3" key="3">
    <citation type="submission" date="2020-09" db="EMBL/GenBank/DDBJ databases">
        <authorList>
            <person name="Sun Q."/>
            <person name="Ohkuma M."/>
        </authorList>
    </citation>
    <scope>NUCLEOTIDE SEQUENCE</scope>
    <source>
        <strain evidence="3">JCM 4834</strain>
    </source>
</reference>
<proteinExistence type="predicted"/>
<evidence type="ECO:0000313" key="4">
    <source>
        <dbReference type="EMBL" id="QEU77391.1"/>
    </source>
</evidence>
<evidence type="ECO:0000256" key="1">
    <source>
        <dbReference type="SAM" id="MobiDB-lite"/>
    </source>
</evidence>
<dbReference type="GO" id="GO:0036088">
    <property type="term" value="P:D-serine catabolic process"/>
    <property type="evidence" value="ECO:0007669"/>
    <property type="project" value="TreeGrafter"/>
</dbReference>
<dbReference type="AlphaFoldDB" id="A0A5P2UHY3"/>
<dbReference type="Pfam" id="PF14031">
    <property type="entry name" value="D-ser_dehydrat"/>
    <property type="match status" value="1"/>
</dbReference>